<evidence type="ECO:0000313" key="1">
    <source>
        <dbReference type="EMBL" id="MBD7942604.1"/>
    </source>
</evidence>
<reference evidence="1 2" key="1">
    <citation type="submission" date="2020-08" db="EMBL/GenBank/DDBJ databases">
        <title>A Genomic Blueprint of the Chicken Gut Microbiome.</title>
        <authorList>
            <person name="Gilroy R."/>
            <person name="Ravi A."/>
            <person name="Getino M."/>
            <person name="Pursley I."/>
            <person name="Horton D.L."/>
            <person name="Alikhan N.-F."/>
            <person name="Baker D."/>
            <person name="Gharbi K."/>
            <person name="Hall N."/>
            <person name="Watson M."/>
            <person name="Adriaenssens E.M."/>
            <person name="Foster-Nyarko E."/>
            <person name="Jarju S."/>
            <person name="Secka A."/>
            <person name="Antonio M."/>
            <person name="Oren A."/>
            <person name="Chaudhuri R."/>
            <person name="La Ragione R.M."/>
            <person name="Hildebrand F."/>
            <person name="Pallen M.J."/>
        </authorList>
    </citation>
    <scope>NUCLEOTIDE SEQUENCE [LARGE SCALE GENOMIC DNA]</scope>
    <source>
        <strain evidence="1 2">Sa2BUA9</strain>
    </source>
</reference>
<dbReference type="Proteomes" id="UP000640786">
    <property type="component" value="Unassembled WGS sequence"/>
</dbReference>
<proteinExistence type="predicted"/>
<dbReference type="EMBL" id="JACSQO010000001">
    <property type="protein sequence ID" value="MBD7942604.1"/>
    <property type="molecule type" value="Genomic_DNA"/>
</dbReference>
<organism evidence="1 2">
    <name type="scientific">Psychrobacillus faecigallinarum</name>
    <dbReference type="NCBI Taxonomy" id="2762235"/>
    <lineage>
        <taxon>Bacteria</taxon>
        <taxon>Bacillati</taxon>
        <taxon>Bacillota</taxon>
        <taxon>Bacilli</taxon>
        <taxon>Bacillales</taxon>
        <taxon>Bacillaceae</taxon>
        <taxon>Psychrobacillus</taxon>
    </lineage>
</organism>
<dbReference type="RefSeq" id="WP_191696357.1">
    <property type="nucleotide sequence ID" value="NZ_JACSQO010000001.1"/>
</dbReference>
<name>A0ABR8R4A8_9BACI</name>
<protein>
    <submittedName>
        <fullName evidence="1">Uncharacterized protein</fullName>
    </submittedName>
</protein>
<sequence length="73" mass="8455">MFAVHFHENNTIVLTQALRTIPAVDEDLKIKGRKCKVLDVTYNDNNHVHVQVEFEKIVEKNKAALELGKKKKR</sequence>
<gene>
    <name evidence="1" type="ORF">H9650_00635</name>
</gene>
<comment type="caution">
    <text evidence="1">The sequence shown here is derived from an EMBL/GenBank/DDBJ whole genome shotgun (WGS) entry which is preliminary data.</text>
</comment>
<keyword evidence="2" id="KW-1185">Reference proteome</keyword>
<accession>A0ABR8R4A8</accession>
<evidence type="ECO:0000313" key="2">
    <source>
        <dbReference type="Proteomes" id="UP000640786"/>
    </source>
</evidence>